<dbReference type="SMART" id="SM00731">
    <property type="entry name" value="SprT"/>
    <property type="match status" value="1"/>
</dbReference>
<comment type="cofactor">
    <cofactor evidence="4">
        <name>Zn(2+)</name>
        <dbReference type="ChEBI" id="CHEBI:29105"/>
    </cofactor>
    <text evidence="4">Binds 1 zinc ion.</text>
</comment>
<dbReference type="InterPro" id="IPR023524">
    <property type="entry name" value="Uncharacterised_SprT-like"/>
</dbReference>
<dbReference type="NCBIfam" id="NF003339">
    <property type="entry name" value="PRK04351.1"/>
    <property type="match status" value="1"/>
</dbReference>
<evidence type="ECO:0000313" key="6">
    <source>
        <dbReference type="EMBL" id="SIT05404.1"/>
    </source>
</evidence>
<keyword evidence="2 4" id="KW-0479">Metal-binding</keyword>
<evidence type="ECO:0000256" key="3">
    <source>
        <dbReference type="ARBA" id="ARBA00022833"/>
    </source>
</evidence>
<dbReference type="GO" id="GO:0006950">
    <property type="term" value="P:response to stress"/>
    <property type="evidence" value="ECO:0007669"/>
    <property type="project" value="UniProtKB-ARBA"/>
</dbReference>
<dbReference type="RefSeq" id="WP_076525963.1">
    <property type="nucleotide sequence ID" value="NZ_CP048103.1"/>
</dbReference>
<gene>
    <name evidence="6" type="ORF">SAMN05421790_11157</name>
</gene>
<keyword evidence="3 4" id="KW-0862">Zinc</keyword>
<dbReference type="OrthoDB" id="9799909at2"/>
<dbReference type="InterPro" id="IPR006640">
    <property type="entry name" value="SprT-like_domain"/>
</dbReference>
<dbReference type="HAMAP" id="MF_00745">
    <property type="entry name" value="SprT_like"/>
    <property type="match status" value="1"/>
</dbReference>
<evidence type="ECO:0000256" key="4">
    <source>
        <dbReference type="HAMAP-Rule" id="MF_00745"/>
    </source>
</evidence>
<feature type="active site" evidence="4">
    <location>
        <position position="82"/>
    </location>
</feature>
<dbReference type="GO" id="GO:0008270">
    <property type="term" value="F:zinc ion binding"/>
    <property type="evidence" value="ECO:0007669"/>
    <property type="project" value="UniProtKB-UniRule"/>
</dbReference>
<dbReference type="Proteomes" id="UP000186795">
    <property type="component" value="Unassembled WGS sequence"/>
</dbReference>
<comment type="subcellular location">
    <subcellularLocation>
        <location evidence="4">Cytoplasm</location>
    </subcellularLocation>
</comment>
<feature type="binding site" evidence="4">
    <location>
        <position position="85"/>
    </location>
    <ligand>
        <name>Zn(2+)</name>
        <dbReference type="ChEBI" id="CHEBI:29105"/>
    </ligand>
</feature>
<keyword evidence="1 4" id="KW-0963">Cytoplasm</keyword>
<protein>
    <recommendedName>
        <fullName evidence="4">Protein SprT-like</fullName>
    </recommendedName>
</protein>
<accession>A0A1N7P4A4</accession>
<keyword evidence="7" id="KW-1185">Reference proteome</keyword>
<dbReference type="GO" id="GO:0005737">
    <property type="term" value="C:cytoplasm"/>
    <property type="evidence" value="ECO:0007669"/>
    <property type="project" value="UniProtKB-SubCell"/>
</dbReference>
<reference evidence="7" key="1">
    <citation type="submission" date="2017-01" db="EMBL/GenBank/DDBJ databases">
        <authorList>
            <person name="Varghese N."/>
            <person name="Submissions S."/>
        </authorList>
    </citation>
    <scope>NUCLEOTIDE SEQUENCE [LARGE SCALE GENOMIC DNA]</scope>
    <source>
        <strain evidence="7">DSM 45196</strain>
    </source>
</reference>
<name>A0A1N7P4A4_9BACL</name>
<organism evidence="6 7">
    <name type="scientific">Kroppenstedtia eburnea</name>
    <dbReference type="NCBI Taxonomy" id="714067"/>
    <lineage>
        <taxon>Bacteria</taxon>
        <taxon>Bacillati</taxon>
        <taxon>Bacillota</taxon>
        <taxon>Bacilli</taxon>
        <taxon>Bacillales</taxon>
        <taxon>Thermoactinomycetaceae</taxon>
        <taxon>Kroppenstedtia</taxon>
    </lineage>
</organism>
<dbReference type="Pfam" id="PF10263">
    <property type="entry name" value="SprT-like"/>
    <property type="match status" value="1"/>
</dbReference>
<feature type="domain" description="SprT-like" evidence="5">
    <location>
        <begin position="18"/>
        <end position="165"/>
    </location>
</feature>
<sequence>MSPNHRSTWVHVRPGDDHALQCWVEALSMEWFGKPFTHRARFNSRLRTTGGRYFLEDHRIEISPRHLEELGMEVVGGIIRHELCHYHLHLEGKGYRHRDADFKELLKQVNGLRYTPPLPGNKGGRTRPVRYVLQCQACGRKAWRKKRMDPSRYRCGVCGGQLSLEEV</sequence>
<evidence type="ECO:0000256" key="2">
    <source>
        <dbReference type="ARBA" id="ARBA00022723"/>
    </source>
</evidence>
<evidence type="ECO:0000256" key="1">
    <source>
        <dbReference type="ARBA" id="ARBA00022490"/>
    </source>
</evidence>
<proteinExistence type="inferred from homology"/>
<feature type="binding site" evidence="4">
    <location>
        <position position="81"/>
    </location>
    <ligand>
        <name>Zn(2+)</name>
        <dbReference type="ChEBI" id="CHEBI:29105"/>
    </ligand>
</feature>
<evidence type="ECO:0000313" key="7">
    <source>
        <dbReference type="Proteomes" id="UP000186795"/>
    </source>
</evidence>
<evidence type="ECO:0000259" key="5">
    <source>
        <dbReference type="SMART" id="SM00731"/>
    </source>
</evidence>
<dbReference type="AlphaFoldDB" id="A0A1N7P4A4"/>
<comment type="similarity">
    <text evidence="4">Belongs to the SprT family.</text>
</comment>
<dbReference type="EMBL" id="FTOD01000011">
    <property type="protein sequence ID" value="SIT05404.1"/>
    <property type="molecule type" value="Genomic_DNA"/>
</dbReference>